<dbReference type="Pfam" id="PF01535">
    <property type="entry name" value="PPR"/>
    <property type="match status" value="2"/>
</dbReference>
<proteinExistence type="predicted"/>
<dbReference type="InterPro" id="IPR002885">
    <property type="entry name" value="PPR_rpt"/>
</dbReference>
<dbReference type="InterPro" id="IPR046960">
    <property type="entry name" value="PPR_At4g14850-like_plant"/>
</dbReference>
<dbReference type="NCBIfam" id="TIGR00756">
    <property type="entry name" value="PPR"/>
    <property type="match status" value="3"/>
</dbReference>
<name>A0AAD8NXS8_TARER</name>
<dbReference type="PANTHER" id="PTHR47926">
    <property type="entry name" value="PENTATRICOPEPTIDE REPEAT-CONTAINING PROTEIN"/>
    <property type="match status" value="1"/>
</dbReference>
<dbReference type="Pfam" id="PF13041">
    <property type="entry name" value="PPR_2"/>
    <property type="match status" value="2"/>
</dbReference>
<protein>
    <recommendedName>
        <fullName evidence="5">Pentatricopeptide repeat-containing protein</fullName>
    </recommendedName>
</protein>
<dbReference type="GO" id="GO:0003723">
    <property type="term" value="F:RNA binding"/>
    <property type="evidence" value="ECO:0007669"/>
    <property type="project" value="InterPro"/>
</dbReference>
<dbReference type="Gene3D" id="1.25.40.10">
    <property type="entry name" value="Tetratricopeptide repeat domain"/>
    <property type="match status" value="4"/>
</dbReference>
<sequence>MLTGDHSQEQDLQTMSYITLRLSSILRNCNPRSVFTHAAQTHVQILIHGLTHNITLQTDLLLAYSKGLLLNARQVFDRMPERNMHSWNIMISAYVQNYMYHDALSVFDQFLNARMKPDHYSFPPLLKACAGVGDVSLGVMLHCMVVKLGFESHVVVGSSVLDFYSKCGDLNDAKMVFERLSWKDTVAWNSMISGLAKAGLQLEALDCFRNMIGNKHKIDSMTIPTLLIACGKLGDVTKGKEIHGQVVKNVLLYNDTAVSNSLIDMYSKCGCLCDAKKIFCRMKNLNLVTWTTMISCFGVHGKGDEALNLFEKMKELGFKPNSVTLTAILASCSHSGLINQGKKIFNSIRSSYGFEPSVEHYACLVDLLSRFGCFKDALVLISSMKMVPSASVWGALLAGSLVHRNIETGEMAARHLFELEPENASNYIALCSIYDSRGMWKDASRVRLKIRRLRLDKTPGSSWISVGGEIHTFYQGNLSFSVDQKTRETLEWIIRTPVLVHSEKQSFLPA</sequence>
<dbReference type="GO" id="GO:0009451">
    <property type="term" value="P:RNA modification"/>
    <property type="evidence" value="ECO:0007669"/>
    <property type="project" value="InterPro"/>
</dbReference>
<feature type="repeat" description="PPR" evidence="2">
    <location>
        <begin position="184"/>
        <end position="218"/>
    </location>
</feature>
<dbReference type="PROSITE" id="PS51375">
    <property type="entry name" value="PPR"/>
    <property type="match status" value="3"/>
</dbReference>
<evidence type="ECO:0000313" key="4">
    <source>
        <dbReference type="Proteomes" id="UP001229421"/>
    </source>
</evidence>
<feature type="repeat" description="PPR" evidence="2">
    <location>
        <begin position="286"/>
        <end position="320"/>
    </location>
</feature>
<dbReference type="PANTHER" id="PTHR47926:SF516">
    <property type="entry name" value="SMK1"/>
    <property type="match status" value="1"/>
</dbReference>
<dbReference type="InterPro" id="IPR046848">
    <property type="entry name" value="E_motif"/>
</dbReference>
<dbReference type="EMBL" id="JAUHHV010000005">
    <property type="protein sequence ID" value="KAK1424982.1"/>
    <property type="molecule type" value="Genomic_DNA"/>
</dbReference>
<evidence type="ECO:0000256" key="2">
    <source>
        <dbReference type="PROSITE-ProRule" id="PRU00708"/>
    </source>
</evidence>
<accession>A0AAD8NXS8</accession>
<reference evidence="3" key="1">
    <citation type="journal article" date="2023" name="bioRxiv">
        <title>Improved chromosome-level genome assembly for marigold (Tagetes erecta).</title>
        <authorList>
            <person name="Jiang F."/>
            <person name="Yuan L."/>
            <person name="Wang S."/>
            <person name="Wang H."/>
            <person name="Xu D."/>
            <person name="Wang A."/>
            <person name="Fan W."/>
        </authorList>
    </citation>
    <scope>NUCLEOTIDE SEQUENCE</scope>
    <source>
        <strain evidence="3">WSJ</strain>
        <tissue evidence="3">Leaf</tissue>
    </source>
</reference>
<feature type="repeat" description="PPR" evidence="2">
    <location>
        <begin position="83"/>
        <end position="117"/>
    </location>
</feature>
<evidence type="ECO:0000313" key="3">
    <source>
        <dbReference type="EMBL" id="KAK1424982.1"/>
    </source>
</evidence>
<keyword evidence="4" id="KW-1185">Reference proteome</keyword>
<dbReference type="FunFam" id="1.25.40.10:FF:000344">
    <property type="entry name" value="Pentatricopeptide repeat-containing protein"/>
    <property type="match status" value="1"/>
</dbReference>
<gene>
    <name evidence="3" type="ORF">QVD17_20324</name>
</gene>
<dbReference type="Proteomes" id="UP001229421">
    <property type="component" value="Unassembled WGS sequence"/>
</dbReference>
<evidence type="ECO:0008006" key="5">
    <source>
        <dbReference type="Google" id="ProtNLM"/>
    </source>
</evidence>
<dbReference type="FunFam" id="1.25.40.10:FF:000996">
    <property type="entry name" value="Small kernel1"/>
    <property type="match status" value="1"/>
</dbReference>
<evidence type="ECO:0000256" key="1">
    <source>
        <dbReference type="ARBA" id="ARBA00022737"/>
    </source>
</evidence>
<dbReference type="AlphaFoldDB" id="A0AAD8NXS8"/>
<organism evidence="3 4">
    <name type="scientific">Tagetes erecta</name>
    <name type="common">African marigold</name>
    <dbReference type="NCBI Taxonomy" id="13708"/>
    <lineage>
        <taxon>Eukaryota</taxon>
        <taxon>Viridiplantae</taxon>
        <taxon>Streptophyta</taxon>
        <taxon>Embryophyta</taxon>
        <taxon>Tracheophyta</taxon>
        <taxon>Spermatophyta</taxon>
        <taxon>Magnoliopsida</taxon>
        <taxon>eudicotyledons</taxon>
        <taxon>Gunneridae</taxon>
        <taxon>Pentapetalae</taxon>
        <taxon>asterids</taxon>
        <taxon>campanulids</taxon>
        <taxon>Asterales</taxon>
        <taxon>Asteraceae</taxon>
        <taxon>Asteroideae</taxon>
        <taxon>Heliantheae alliance</taxon>
        <taxon>Tageteae</taxon>
        <taxon>Tagetes</taxon>
    </lineage>
</organism>
<comment type="caution">
    <text evidence="3">The sequence shown here is derived from an EMBL/GenBank/DDBJ whole genome shotgun (WGS) entry which is preliminary data.</text>
</comment>
<dbReference type="Pfam" id="PF20431">
    <property type="entry name" value="E_motif"/>
    <property type="match status" value="1"/>
</dbReference>
<keyword evidence="1" id="KW-0677">Repeat</keyword>
<dbReference type="InterPro" id="IPR011990">
    <property type="entry name" value="TPR-like_helical_dom_sf"/>
</dbReference>